<dbReference type="EMBL" id="JAGEMI010000001">
    <property type="protein sequence ID" value="MBO1864801.1"/>
    <property type="molecule type" value="Genomic_DNA"/>
</dbReference>
<dbReference type="Proteomes" id="UP000664702">
    <property type="component" value="Chromosome"/>
</dbReference>
<dbReference type="EMBL" id="CP086136">
    <property type="protein sequence ID" value="UEM08440.1"/>
    <property type="molecule type" value="Genomic_DNA"/>
</dbReference>
<reference evidence="2 3" key="2">
    <citation type="journal article" date="2022" name="Int. J. Syst. Evol. Microbiol.">
        <title>Strains of Bradyrhizobium barranii sp. nov. associated with legumes native to Canada are symbionts of soybeans and belong to different subspecies (subsp. barranii subsp. nov. and subsp. apii subsp. nov.) and symbiovars (sv. glycinearum and sv. septentrionale).</title>
        <authorList>
            <person name="Bromfield E.S.P."/>
            <person name="Cloutier S."/>
            <person name="Wasai-Hara S."/>
            <person name="Minamisawa K."/>
        </authorList>
    </citation>
    <scope>NUCLEOTIDE SEQUENCE [LARGE SCALE GENOMIC DNA]</scope>
    <source>
        <strain evidence="2 3">144S4</strain>
    </source>
</reference>
<reference evidence="1" key="1">
    <citation type="submission" date="2021-03" db="EMBL/GenBank/DDBJ databases">
        <title>Whole Genome Sequence of Bradyrhizobium sp. Strain 144S4.</title>
        <authorList>
            <person name="Bromfield E.S.P."/>
            <person name="Cloutier S."/>
        </authorList>
    </citation>
    <scope>NUCLEOTIDE SEQUENCE [LARGE SCALE GENOMIC DNA]</scope>
    <source>
        <strain evidence="1">144S4</strain>
    </source>
</reference>
<gene>
    <name evidence="2" type="ORF">J4G43_026990</name>
    <name evidence="1" type="ORF">J4G43_28980</name>
</gene>
<evidence type="ECO:0000313" key="3">
    <source>
        <dbReference type="Proteomes" id="UP000664702"/>
    </source>
</evidence>
<evidence type="ECO:0000313" key="1">
    <source>
        <dbReference type="EMBL" id="MBO1864801.1"/>
    </source>
</evidence>
<dbReference type="KEGG" id="bban:J4G43_026990"/>
<name>A0A939M816_9BRAD</name>
<accession>A0A939M816</accession>
<evidence type="ECO:0000313" key="2">
    <source>
        <dbReference type="EMBL" id="UEM08440.1"/>
    </source>
</evidence>
<dbReference type="RefSeq" id="WP_208086826.1">
    <property type="nucleotide sequence ID" value="NZ_CP086136.1"/>
</dbReference>
<protein>
    <submittedName>
        <fullName evidence="1">Uncharacterized protein</fullName>
    </submittedName>
</protein>
<proteinExistence type="predicted"/>
<dbReference type="AlphaFoldDB" id="A0A939M816"/>
<sequence>MKLERNVMIGGQTAKLVRDFLGDASNSDGFYIGLVNDHLLKAWWRTAIEELIEAGKMDRRKRGLCLRKWTWALRNDEICGARLPKVPEFMAPARKLIEALLAHELIHEDSQEGDGRTLNRVTDKGNAVGMKILVRRMGRAKKAAS</sequence>
<organism evidence="1">
    <name type="scientific">Bradyrhizobium barranii subsp. barranii</name>
    <dbReference type="NCBI Taxonomy" id="2823807"/>
    <lineage>
        <taxon>Bacteria</taxon>
        <taxon>Pseudomonadati</taxon>
        <taxon>Pseudomonadota</taxon>
        <taxon>Alphaproteobacteria</taxon>
        <taxon>Hyphomicrobiales</taxon>
        <taxon>Nitrobacteraceae</taxon>
        <taxon>Bradyrhizobium</taxon>
        <taxon>Bradyrhizobium barranii</taxon>
    </lineage>
</organism>